<gene>
    <name evidence="2" type="ORF">CINCED_3A017910</name>
</gene>
<evidence type="ECO:0000256" key="1">
    <source>
        <dbReference type="SAM" id="SignalP"/>
    </source>
</evidence>
<feature type="chain" id="PRO_5022978502" description="Pheromone/general odorant binding protein" evidence="1">
    <location>
        <begin position="20"/>
        <end position="136"/>
    </location>
</feature>
<protein>
    <recommendedName>
        <fullName evidence="4">Pheromone/general odorant binding protein</fullName>
    </recommendedName>
</protein>
<evidence type="ECO:0008006" key="4">
    <source>
        <dbReference type="Google" id="ProtNLM"/>
    </source>
</evidence>
<reference evidence="2 3" key="1">
    <citation type="submission" date="2019-08" db="EMBL/GenBank/DDBJ databases">
        <authorList>
            <person name="Alioto T."/>
            <person name="Alioto T."/>
            <person name="Gomez Garrido J."/>
        </authorList>
    </citation>
    <scope>NUCLEOTIDE SEQUENCE [LARGE SCALE GENOMIC DNA]</scope>
</reference>
<dbReference type="AlphaFoldDB" id="A0A5E4MUL9"/>
<organism evidence="2 3">
    <name type="scientific">Cinara cedri</name>
    <dbReference type="NCBI Taxonomy" id="506608"/>
    <lineage>
        <taxon>Eukaryota</taxon>
        <taxon>Metazoa</taxon>
        <taxon>Ecdysozoa</taxon>
        <taxon>Arthropoda</taxon>
        <taxon>Hexapoda</taxon>
        <taxon>Insecta</taxon>
        <taxon>Pterygota</taxon>
        <taxon>Neoptera</taxon>
        <taxon>Paraneoptera</taxon>
        <taxon>Hemiptera</taxon>
        <taxon>Sternorrhyncha</taxon>
        <taxon>Aphidomorpha</taxon>
        <taxon>Aphidoidea</taxon>
        <taxon>Aphididae</taxon>
        <taxon>Lachninae</taxon>
        <taxon>Cinara</taxon>
    </lineage>
</organism>
<evidence type="ECO:0000313" key="3">
    <source>
        <dbReference type="Proteomes" id="UP000325440"/>
    </source>
</evidence>
<accession>A0A5E4MUL9</accession>
<keyword evidence="3" id="KW-1185">Reference proteome</keyword>
<dbReference type="Proteomes" id="UP000325440">
    <property type="component" value="Unassembled WGS sequence"/>
</dbReference>
<sequence>MMKVCIFIFGIFTINTYDCEVIQDLPSSQKEIISTNLDGIKMIENCGFRHKPILDYCSSYDESKDQYGEEALYHVFEQCPAYLSIKGCSIECVEFFFDLNCKRLSQEKLQEKYNKQENDQLEFKYMNFLRLSSIIA</sequence>
<dbReference type="EMBL" id="CABPRJ010000999">
    <property type="protein sequence ID" value="VVC34551.1"/>
    <property type="molecule type" value="Genomic_DNA"/>
</dbReference>
<proteinExistence type="predicted"/>
<feature type="signal peptide" evidence="1">
    <location>
        <begin position="1"/>
        <end position="19"/>
    </location>
</feature>
<evidence type="ECO:0000313" key="2">
    <source>
        <dbReference type="EMBL" id="VVC34551.1"/>
    </source>
</evidence>
<name>A0A5E4MUL9_9HEMI</name>
<keyword evidence="1" id="KW-0732">Signal</keyword>